<dbReference type="Proteomes" id="UP000019225">
    <property type="component" value="Chromosome"/>
</dbReference>
<name>W5VYR1_9PSEU</name>
<proteinExistence type="predicted"/>
<evidence type="ECO:0008006" key="4">
    <source>
        <dbReference type="Google" id="ProtNLM"/>
    </source>
</evidence>
<keyword evidence="3" id="KW-1185">Reference proteome</keyword>
<keyword evidence="1" id="KW-0175">Coiled coil</keyword>
<evidence type="ECO:0000313" key="3">
    <source>
        <dbReference type="Proteomes" id="UP000019225"/>
    </source>
</evidence>
<dbReference type="EMBL" id="CP007155">
    <property type="protein sequence ID" value="AHH93446.1"/>
    <property type="molecule type" value="Genomic_DNA"/>
</dbReference>
<dbReference type="KEGG" id="kal:KALB_69"/>
<dbReference type="eggNOG" id="ENOG5031HRJ">
    <property type="taxonomic scope" value="Bacteria"/>
</dbReference>
<organism evidence="2 3">
    <name type="scientific">Kutzneria albida DSM 43870</name>
    <dbReference type="NCBI Taxonomy" id="1449976"/>
    <lineage>
        <taxon>Bacteria</taxon>
        <taxon>Bacillati</taxon>
        <taxon>Actinomycetota</taxon>
        <taxon>Actinomycetes</taxon>
        <taxon>Pseudonocardiales</taxon>
        <taxon>Pseudonocardiaceae</taxon>
        <taxon>Kutzneria</taxon>
    </lineage>
</organism>
<dbReference type="STRING" id="1449976.KALB_69"/>
<dbReference type="AlphaFoldDB" id="W5VYR1"/>
<reference evidence="2 3" key="1">
    <citation type="journal article" date="2014" name="BMC Genomics">
        <title>Complete genome sequence of producer of the glycopeptide antibiotic Aculeximycin Kutzneria albida DSM 43870T, a representative of minor genus of Pseudonocardiaceae.</title>
        <authorList>
            <person name="Rebets Y."/>
            <person name="Tokovenko B."/>
            <person name="Lushchyk I."/>
            <person name="Ruckert C."/>
            <person name="Zaburannyi N."/>
            <person name="Bechthold A."/>
            <person name="Kalinowski J."/>
            <person name="Luzhetskyy A."/>
        </authorList>
    </citation>
    <scope>NUCLEOTIDE SEQUENCE [LARGE SCALE GENOMIC DNA]</scope>
    <source>
        <strain evidence="2">DSM 43870</strain>
    </source>
</reference>
<dbReference type="HOGENOM" id="CLU_632801_0_0_11"/>
<evidence type="ECO:0000256" key="1">
    <source>
        <dbReference type="SAM" id="Coils"/>
    </source>
</evidence>
<evidence type="ECO:0000313" key="2">
    <source>
        <dbReference type="EMBL" id="AHH93446.1"/>
    </source>
</evidence>
<accession>W5VYR1</accession>
<protein>
    <recommendedName>
        <fullName evidence="4">Polysaccharide pyruvyl transferase domain-containing protein</fullName>
    </recommendedName>
</protein>
<feature type="coiled-coil region" evidence="1">
    <location>
        <begin position="334"/>
        <end position="393"/>
    </location>
</feature>
<gene>
    <name evidence="2" type="ORF">KALB_69</name>
</gene>
<sequence>MLPVRTEGVIALWGSSDLPGVGDQVYPRVLERELHRRLPGWGIPLYTPLGASRPSVSDGGIVAVRLTGKHTAHVSVLCPSFALGADLGALYGTEEAKAAAPCFATEAAPTVLSAGVRLAGKTPTVLAVRDARSSARAGGHVPIVPHLGVLAGNLVERPALFARQRQLRQLGELPADRGFLLLHLTADLVAQVDLPALRAALGDREVLVMPTGPVPGELGDRVLPADLAFEDRIAALAAADAVIAADEHVAAVCAGLGVPFVLLDPSGEERWPVQEFAPSRVVAGDVPALVQALESVAAVEADAAKAAAGAHLDSLAIAAENLLAAGGEDPQRRIVDLVEENEALRVAHSQLRQRQVHERQVLMDQVVSVHNDLDKLRAELDHERELHRQLADRHQALAAQSGHAVRELDALRRTKLLRWSQPLREAYGKIKNP</sequence>